<name>A0A365U9Z4_9RHOB</name>
<dbReference type="FunFam" id="1.10.10.10:FF:000001">
    <property type="entry name" value="LysR family transcriptional regulator"/>
    <property type="match status" value="1"/>
</dbReference>
<dbReference type="SUPFAM" id="SSF53850">
    <property type="entry name" value="Periplasmic binding protein-like II"/>
    <property type="match status" value="1"/>
</dbReference>
<sequence>MDRLTEMEAFATVVDQGGFTDAAKKLGISKSAVSKHVSSLEARLGARLLNRTTRRVSPTEIGLAYYDRARRVLNDAGEADALVTAMQSDPSGLLRISVATDFGVNHLSPILGDFLHAFPDISINMVLNNRYVELISEGFDMAVRIGELEDSSLRARKLAETAKRMVGAPSYFQKYGRPGRIDDLNEHKLLHYASQSSGSVWRITAPSGEKRQVRTAGWLSVNDGQSLLNACVAGLGIAYLPSFLYAPAMAKGLVVDAIPDLPLETQGIYAVYPPGRFTQPKVRAFIDFLVNAFAERGPSDW</sequence>
<comment type="similarity">
    <text evidence="1">Belongs to the LysR transcriptional regulatory family.</text>
</comment>
<dbReference type="AlphaFoldDB" id="A0A365U9Z4"/>
<feature type="domain" description="HTH lysR-type" evidence="5">
    <location>
        <begin position="1"/>
        <end position="59"/>
    </location>
</feature>
<keyword evidence="7" id="KW-1185">Reference proteome</keyword>
<dbReference type="PANTHER" id="PTHR30537">
    <property type="entry name" value="HTH-TYPE TRANSCRIPTIONAL REGULATOR"/>
    <property type="match status" value="1"/>
</dbReference>
<evidence type="ECO:0000256" key="3">
    <source>
        <dbReference type="ARBA" id="ARBA00023125"/>
    </source>
</evidence>
<evidence type="ECO:0000256" key="4">
    <source>
        <dbReference type="ARBA" id="ARBA00023163"/>
    </source>
</evidence>
<dbReference type="SUPFAM" id="SSF46785">
    <property type="entry name" value="Winged helix' DNA-binding domain"/>
    <property type="match status" value="1"/>
</dbReference>
<dbReference type="GO" id="GO:0003700">
    <property type="term" value="F:DNA-binding transcription factor activity"/>
    <property type="evidence" value="ECO:0007669"/>
    <property type="project" value="InterPro"/>
</dbReference>
<dbReference type="InterPro" id="IPR058163">
    <property type="entry name" value="LysR-type_TF_proteobact-type"/>
</dbReference>
<dbReference type="GO" id="GO:0006351">
    <property type="term" value="P:DNA-templated transcription"/>
    <property type="evidence" value="ECO:0007669"/>
    <property type="project" value="TreeGrafter"/>
</dbReference>
<dbReference type="RefSeq" id="WP_113289122.1">
    <property type="nucleotide sequence ID" value="NZ_QNTQ01000006.1"/>
</dbReference>
<evidence type="ECO:0000313" key="7">
    <source>
        <dbReference type="Proteomes" id="UP000253370"/>
    </source>
</evidence>
<reference evidence="6 7" key="1">
    <citation type="submission" date="2018-07" db="EMBL/GenBank/DDBJ databases">
        <title>Rhodosalinus sp. strain E84T genomic sequence and assembly.</title>
        <authorList>
            <person name="Liu Z.-W."/>
            <person name="Lu D.-C."/>
        </authorList>
    </citation>
    <scope>NUCLEOTIDE SEQUENCE [LARGE SCALE GENOMIC DNA]</scope>
    <source>
        <strain evidence="6 7">E84</strain>
    </source>
</reference>
<evidence type="ECO:0000256" key="2">
    <source>
        <dbReference type="ARBA" id="ARBA00023015"/>
    </source>
</evidence>
<accession>A0A365U9Z4</accession>
<dbReference type="Proteomes" id="UP000253370">
    <property type="component" value="Unassembled WGS sequence"/>
</dbReference>
<dbReference type="PRINTS" id="PR00039">
    <property type="entry name" value="HTHLYSR"/>
</dbReference>
<dbReference type="PROSITE" id="PS50931">
    <property type="entry name" value="HTH_LYSR"/>
    <property type="match status" value="1"/>
</dbReference>
<dbReference type="CDD" id="cd08422">
    <property type="entry name" value="PBP2_CrgA_like"/>
    <property type="match status" value="1"/>
</dbReference>
<keyword evidence="4" id="KW-0804">Transcription</keyword>
<proteinExistence type="inferred from homology"/>
<dbReference type="Gene3D" id="3.40.190.290">
    <property type="match status" value="1"/>
</dbReference>
<dbReference type="EMBL" id="QNTQ01000006">
    <property type="protein sequence ID" value="RBI85863.1"/>
    <property type="molecule type" value="Genomic_DNA"/>
</dbReference>
<dbReference type="GO" id="GO:0043565">
    <property type="term" value="F:sequence-specific DNA binding"/>
    <property type="evidence" value="ECO:0007669"/>
    <property type="project" value="TreeGrafter"/>
</dbReference>
<dbReference type="OrthoDB" id="9813056at2"/>
<keyword evidence="3" id="KW-0238">DNA-binding</keyword>
<dbReference type="InterPro" id="IPR000847">
    <property type="entry name" value="LysR_HTH_N"/>
</dbReference>
<protein>
    <submittedName>
        <fullName evidence="6">LysR family transcriptional regulator</fullName>
    </submittedName>
</protein>
<evidence type="ECO:0000313" key="6">
    <source>
        <dbReference type="EMBL" id="RBI85863.1"/>
    </source>
</evidence>
<comment type="caution">
    <text evidence="6">The sequence shown here is derived from an EMBL/GenBank/DDBJ whole genome shotgun (WGS) entry which is preliminary data.</text>
</comment>
<dbReference type="InterPro" id="IPR036388">
    <property type="entry name" value="WH-like_DNA-bd_sf"/>
</dbReference>
<dbReference type="PANTHER" id="PTHR30537:SF5">
    <property type="entry name" value="HTH-TYPE TRANSCRIPTIONAL ACTIVATOR TTDR-RELATED"/>
    <property type="match status" value="1"/>
</dbReference>
<gene>
    <name evidence="6" type="ORF">DRV85_09090</name>
</gene>
<dbReference type="InterPro" id="IPR036390">
    <property type="entry name" value="WH_DNA-bd_sf"/>
</dbReference>
<keyword evidence="2" id="KW-0805">Transcription regulation</keyword>
<dbReference type="Gene3D" id="1.10.10.10">
    <property type="entry name" value="Winged helix-like DNA-binding domain superfamily/Winged helix DNA-binding domain"/>
    <property type="match status" value="1"/>
</dbReference>
<dbReference type="Pfam" id="PF00126">
    <property type="entry name" value="HTH_1"/>
    <property type="match status" value="1"/>
</dbReference>
<evidence type="ECO:0000259" key="5">
    <source>
        <dbReference type="PROSITE" id="PS50931"/>
    </source>
</evidence>
<dbReference type="Pfam" id="PF03466">
    <property type="entry name" value="LysR_substrate"/>
    <property type="match status" value="1"/>
</dbReference>
<evidence type="ECO:0000256" key="1">
    <source>
        <dbReference type="ARBA" id="ARBA00009437"/>
    </source>
</evidence>
<dbReference type="InterPro" id="IPR005119">
    <property type="entry name" value="LysR_subst-bd"/>
</dbReference>
<organism evidence="6 7">
    <name type="scientific">Rhodosalinus halophilus</name>
    <dbReference type="NCBI Taxonomy" id="2259333"/>
    <lineage>
        <taxon>Bacteria</taxon>
        <taxon>Pseudomonadati</taxon>
        <taxon>Pseudomonadota</taxon>
        <taxon>Alphaproteobacteria</taxon>
        <taxon>Rhodobacterales</taxon>
        <taxon>Paracoccaceae</taxon>
        <taxon>Rhodosalinus</taxon>
    </lineage>
</organism>